<proteinExistence type="predicted"/>
<accession>A0A8S5UJ71</accession>
<organism evidence="1">
    <name type="scientific">Siphoviridae sp. ctTDf8</name>
    <dbReference type="NCBI Taxonomy" id="2825517"/>
    <lineage>
        <taxon>Viruses</taxon>
        <taxon>Duplodnaviria</taxon>
        <taxon>Heunggongvirae</taxon>
        <taxon>Uroviricota</taxon>
        <taxon>Caudoviricetes</taxon>
    </lineage>
</organism>
<dbReference type="EMBL" id="BK016093">
    <property type="protein sequence ID" value="DAF94528.1"/>
    <property type="molecule type" value="Genomic_DNA"/>
</dbReference>
<reference evidence="1" key="1">
    <citation type="journal article" date="2021" name="Proc. Natl. Acad. Sci. U.S.A.">
        <title>A Catalog of Tens of Thousands of Viruses from Human Metagenomes Reveals Hidden Associations with Chronic Diseases.</title>
        <authorList>
            <person name="Tisza M.J."/>
            <person name="Buck C.B."/>
        </authorList>
    </citation>
    <scope>NUCLEOTIDE SEQUENCE</scope>
    <source>
        <strain evidence="1">CtTDf8</strain>
    </source>
</reference>
<protein>
    <submittedName>
        <fullName evidence="1">Uncharacterized protein</fullName>
    </submittedName>
</protein>
<name>A0A8S5UJ71_9CAUD</name>
<evidence type="ECO:0000313" key="1">
    <source>
        <dbReference type="EMBL" id="DAF94528.1"/>
    </source>
</evidence>
<sequence>MPQIVWRSFYAGQRRPKNAKFSGENRLTKRERRFTYGTQGFTRC</sequence>